<organism evidence="2 3">
    <name type="scientific">Saccharibacillus alkalitolerans</name>
    <dbReference type="NCBI Taxonomy" id="2705290"/>
    <lineage>
        <taxon>Bacteria</taxon>
        <taxon>Bacillati</taxon>
        <taxon>Bacillota</taxon>
        <taxon>Bacilli</taxon>
        <taxon>Bacillales</taxon>
        <taxon>Paenibacillaceae</taxon>
        <taxon>Saccharibacillus</taxon>
    </lineage>
</organism>
<dbReference type="Proteomes" id="UP000800303">
    <property type="component" value="Unassembled WGS sequence"/>
</dbReference>
<gene>
    <name evidence="2" type="ORF">GYN08_11100</name>
</gene>
<comment type="caution">
    <text evidence="2">The sequence shown here is derived from an EMBL/GenBank/DDBJ whole genome shotgun (WGS) entry which is preliminary data.</text>
</comment>
<evidence type="ECO:0000256" key="1">
    <source>
        <dbReference type="SAM" id="MobiDB-lite"/>
    </source>
</evidence>
<dbReference type="EMBL" id="JAAFGS010000003">
    <property type="protein sequence ID" value="NGZ75869.1"/>
    <property type="molecule type" value="Genomic_DNA"/>
</dbReference>
<protein>
    <submittedName>
        <fullName evidence="2">Uncharacterized protein</fullName>
    </submittedName>
</protein>
<name>A0ABX0F8Q8_9BACL</name>
<dbReference type="RefSeq" id="WP_166274269.1">
    <property type="nucleotide sequence ID" value="NZ_JAAFGS010000003.1"/>
</dbReference>
<sequence>MKKNKAIKLLKEAYGRLFGQRDGARAGRGAAGASGRLERFAKPGGPDFAKGLNEEWAAGSLRARS</sequence>
<keyword evidence="3" id="KW-1185">Reference proteome</keyword>
<accession>A0ABX0F8Q8</accession>
<evidence type="ECO:0000313" key="3">
    <source>
        <dbReference type="Proteomes" id="UP000800303"/>
    </source>
</evidence>
<feature type="region of interest" description="Disordered" evidence="1">
    <location>
        <begin position="23"/>
        <end position="46"/>
    </location>
</feature>
<reference evidence="2 3" key="1">
    <citation type="submission" date="2020-01" db="EMBL/GenBank/DDBJ databases">
        <title>Polyphasic characterisation and genomic insights into a novel alkali tolerant bacterium VR-M41.</title>
        <authorList>
            <person name="Vemuluri V.R."/>
        </authorList>
    </citation>
    <scope>NUCLEOTIDE SEQUENCE [LARGE SCALE GENOMIC DNA]</scope>
    <source>
        <strain evidence="2 3">VR-M41</strain>
    </source>
</reference>
<proteinExistence type="predicted"/>
<evidence type="ECO:0000313" key="2">
    <source>
        <dbReference type="EMBL" id="NGZ75869.1"/>
    </source>
</evidence>